<feature type="transmembrane region" description="Helical" evidence="1">
    <location>
        <begin position="12"/>
        <end position="31"/>
    </location>
</feature>
<feature type="transmembrane region" description="Helical" evidence="1">
    <location>
        <begin position="82"/>
        <end position="99"/>
    </location>
</feature>
<accession>A0A3E0DYA8</accession>
<keyword evidence="1" id="KW-0472">Membrane</keyword>
<organism evidence="2 3">
    <name type="scientific">Flavobacterium aquicola</name>
    <dbReference type="NCBI Taxonomy" id="1682742"/>
    <lineage>
        <taxon>Bacteria</taxon>
        <taxon>Pseudomonadati</taxon>
        <taxon>Bacteroidota</taxon>
        <taxon>Flavobacteriia</taxon>
        <taxon>Flavobacteriales</taxon>
        <taxon>Flavobacteriaceae</taxon>
        <taxon>Flavobacterium</taxon>
    </lineage>
</organism>
<feature type="transmembrane region" description="Helical" evidence="1">
    <location>
        <begin position="43"/>
        <end position="62"/>
    </location>
</feature>
<dbReference type="Proteomes" id="UP000257136">
    <property type="component" value="Unassembled WGS sequence"/>
</dbReference>
<dbReference type="RefSeq" id="WP_115815289.1">
    <property type="nucleotide sequence ID" value="NZ_QUNI01000033.1"/>
</dbReference>
<keyword evidence="3" id="KW-1185">Reference proteome</keyword>
<protein>
    <submittedName>
        <fullName evidence="2">Uncharacterized protein</fullName>
    </submittedName>
</protein>
<comment type="caution">
    <text evidence="2">The sequence shown here is derived from an EMBL/GenBank/DDBJ whole genome shotgun (WGS) entry which is preliminary data.</text>
</comment>
<feature type="transmembrane region" description="Helical" evidence="1">
    <location>
        <begin position="111"/>
        <end position="134"/>
    </location>
</feature>
<evidence type="ECO:0000313" key="3">
    <source>
        <dbReference type="Proteomes" id="UP000257136"/>
    </source>
</evidence>
<dbReference type="AlphaFoldDB" id="A0A3E0DYA8"/>
<name>A0A3E0DYA8_9FLAO</name>
<evidence type="ECO:0000256" key="1">
    <source>
        <dbReference type="SAM" id="Phobius"/>
    </source>
</evidence>
<sequence>MKTINLEFSLKAIWIVFILITIYIFSWITFLNFTFGNIVTSKYTIWNLIIPNIFTLGILLIYTKEILMGYNPKSKSRNLKSFVFFTTLILILTLIQIPQFELIFDENSSKYWQIVLALIIVLTSYFGIILNRILKIKGLKN</sequence>
<proteinExistence type="predicted"/>
<keyword evidence="1" id="KW-0812">Transmembrane</keyword>
<keyword evidence="1" id="KW-1133">Transmembrane helix</keyword>
<evidence type="ECO:0000313" key="2">
    <source>
        <dbReference type="EMBL" id="REG88559.1"/>
    </source>
</evidence>
<reference evidence="2 3" key="1">
    <citation type="submission" date="2018-08" db="EMBL/GenBank/DDBJ databases">
        <title>Genomic Encyclopedia of Archaeal and Bacterial Type Strains, Phase II (KMG-II): from individual species to whole genera.</title>
        <authorList>
            <person name="Goeker M."/>
        </authorList>
    </citation>
    <scope>NUCLEOTIDE SEQUENCE [LARGE SCALE GENOMIC DNA]</scope>
    <source>
        <strain evidence="2 3">DSM 100880</strain>
    </source>
</reference>
<dbReference type="EMBL" id="QUNI01000033">
    <property type="protein sequence ID" value="REG88559.1"/>
    <property type="molecule type" value="Genomic_DNA"/>
</dbReference>
<gene>
    <name evidence="2" type="ORF">C8P67_1333</name>
</gene>
<dbReference type="OrthoDB" id="1447745at2"/>